<gene>
    <name evidence="2" type="ORF">BaRGS_00007105</name>
</gene>
<organism evidence="2 3">
    <name type="scientific">Batillaria attramentaria</name>
    <dbReference type="NCBI Taxonomy" id="370345"/>
    <lineage>
        <taxon>Eukaryota</taxon>
        <taxon>Metazoa</taxon>
        <taxon>Spiralia</taxon>
        <taxon>Lophotrochozoa</taxon>
        <taxon>Mollusca</taxon>
        <taxon>Gastropoda</taxon>
        <taxon>Caenogastropoda</taxon>
        <taxon>Sorbeoconcha</taxon>
        <taxon>Cerithioidea</taxon>
        <taxon>Batillariidae</taxon>
        <taxon>Batillaria</taxon>
    </lineage>
</organism>
<feature type="region of interest" description="Disordered" evidence="1">
    <location>
        <begin position="1"/>
        <end position="50"/>
    </location>
</feature>
<evidence type="ECO:0000313" key="3">
    <source>
        <dbReference type="Proteomes" id="UP001519460"/>
    </source>
</evidence>
<proteinExistence type="predicted"/>
<dbReference type="AlphaFoldDB" id="A0ABD0LQ85"/>
<evidence type="ECO:0000256" key="1">
    <source>
        <dbReference type="SAM" id="MobiDB-lite"/>
    </source>
</evidence>
<keyword evidence="3" id="KW-1185">Reference proteome</keyword>
<dbReference type="EMBL" id="JACVVK020000030">
    <property type="protein sequence ID" value="KAK7501674.1"/>
    <property type="molecule type" value="Genomic_DNA"/>
</dbReference>
<protein>
    <submittedName>
        <fullName evidence="2">Uncharacterized protein</fullName>
    </submittedName>
</protein>
<dbReference type="Proteomes" id="UP001519460">
    <property type="component" value="Unassembled WGS sequence"/>
</dbReference>
<sequence>MDTPAAENSPKNVPGHFSTLAASGLPKQAGACDSSEQPGRKTVHTTAPLLPRTSLGRPNFLIKVCTASPCAAFVSLPAHQRRLQVSREGTIPSKRLTCVVVNSSHSPRYGCRSHSAEGCALLWDINFSWSRLKPSADFRQPQFR</sequence>
<accession>A0ABD0LQ85</accession>
<name>A0ABD0LQ85_9CAEN</name>
<comment type="caution">
    <text evidence="2">The sequence shown here is derived from an EMBL/GenBank/DDBJ whole genome shotgun (WGS) entry which is preliminary data.</text>
</comment>
<evidence type="ECO:0000313" key="2">
    <source>
        <dbReference type="EMBL" id="KAK7501674.1"/>
    </source>
</evidence>
<reference evidence="2 3" key="1">
    <citation type="journal article" date="2023" name="Sci. Data">
        <title>Genome assembly of the Korean intertidal mud-creeper Batillaria attramentaria.</title>
        <authorList>
            <person name="Patra A.K."/>
            <person name="Ho P.T."/>
            <person name="Jun S."/>
            <person name="Lee S.J."/>
            <person name="Kim Y."/>
            <person name="Won Y.J."/>
        </authorList>
    </citation>
    <scope>NUCLEOTIDE SEQUENCE [LARGE SCALE GENOMIC DNA]</scope>
    <source>
        <strain evidence="2">Wonlab-2016</strain>
    </source>
</reference>
<feature type="non-terminal residue" evidence="2">
    <location>
        <position position="144"/>
    </location>
</feature>